<dbReference type="Proteomes" id="UP000182062">
    <property type="component" value="Unassembled WGS sequence"/>
</dbReference>
<evidence type="ECO:0000256" key="1">
    <source>
        <dbReference type="SAM" id="MobiDB-lite"/>
    </source>
</evidence>
<dbReference type="EMBL" id="MINN01000022">
    <property type="protein sequence ID" value="OIU73146.1"/>
    <property type="molecule type" value="Genomic_DNA"/>
</dbReference>
<dbReference type="AlphaFoldDB" id="A0A1J6W6C9"/>
<name>A0A1J6W6C9_9BACI</name>
<gene>
    <name evidence="2" type="ORF">BHE18_14795</name>
</gene>
<proteinExistence type="predicted"/>
<reference evidence="2 3" key="1">
    <citation type="submission" date="2016-09" db="EMBL/GenBank/DDBJ databases">
        <title>Bacillus aquimaris SAMM genome sequence reveals colonization and biosurfactant production capacities.</title>
        <authorList>
            <person name="Waghmode S.R."/>
            <person name="Suryavanshi M.V."/>
        </authorList>
    </citation>
    <scope>NUCLEOTIDE SEQUENCE [LARGE SCALE GENOMIC DNA]</scope>
    <source>
        <strain evidence="2 3">SAMM</strain>
    </source>
</reference>
<protein>
    <submittedName>
        <fullName evidence="2">Uncharacterized protein</fullName>
    </submittedName>
</protein>
<comment type="caution">
    <text evidence="2">The sequence shown here is derived from an EMBL/GenBank/DDBJ whole genome shotgun (WGS) entry which is preliminary data.</text>
</comment>
<sequence length="138" mass="16231">MAFFSKLFGKSNSPKQSKGKDPSYYSSLELFIIYEGDADRDSHEDDLYTELENEFWVYRSLGESGVMSSYWAKDYGIPLPALPEYPLIGVFKLTAYKGFKEGYKHPLFISSNKEEVKKFFEEYERTHQREEMEDKNRS</sequence>
<dbReference type="RefSeq" id="WP_071616869.1">
    <property type="nucleotide sequence ID" value="NZ_MINN01000022.1"/>
</dbReference>
<accession>A0A1J6W6C9</accession>
<evidence type="ECO:0000313" key="3">
    <source>
        <dbReference type="Proteomes" id="UP000182062"/>
    </source>
</evidence>
<dbReference type="OrthoDB" id="2932447at2"/>
<keyword evidence="3" id="KW-1185">Reference proteome</keyword>
<organism evidence="2 3">
    <name type="scientific">Rossellomorea aquimaris</name>
    <dbReference type="NCBI Taxonomy" id="189382"/>
    <lineage>
        <taxon>Bacteria</taxon>
        <taxon>Bacillati</taxon>
        <taxon>Bacillota</taxon>
        <taxon>Bacilli</taxon>
        <taxon>Bacillales</taxon>
        <taxon>Bacillaceae</taxon>
        <taxon>Rossellomorea</taxon>
    </lineage>
</organism>
<feature type="region of interest" description="Disordered" evidence="1">
    <location>
        <begin position="1"/>
        <end position="23"/>
    </location>
</feature>
<evidence type="ECO:0000313" key="2">
    <source>
        <dbReference type="EMBL" id="OIU73146.1"/>
    </source>
</evidence>